<feature type="active site" description="Proton acceptor" evidence="2">
    <location>
        <position position="122"/>
    </location>
</feature>
<reference evidence="5 6" key="1">
    <citation type="journal article" date="2015" name="Genome Biol. Evol.">
        <title>Phylogenomic analyses indicate that early fungi evolved digesting cell walls of algal ancestors of land plants.</title>
        <authorList>
            <person name="Chang Y."/>
            <person name="Wang S."/>
            <person name="Sekimoto S."/>
            <person name="Aerts A.L."/>
            <person name="Choi C."/>
            <person name="Clum A."/>
            <person name="LaButti K.M."/>
            <person name="Lindquist E.A."/>
            <person name="Yee Ngan C."/>
            <person name="Ohm R.A."/>
            <person name="Salamov A.A."/>
            <person name="Grigoriev I.V."/>
            <person name="Spatafora J.W."/>
            <person name="Berbee M.L."/>
        </authorList>
    </citation>
    <scope>NUCLEOTIDE SEQUENCE [LARGE SCALE GENOMIC DNA]</scope>
    <source>
        <strain evidence="5 6">JEL478</strain>
    </source>
</reference>
<keyword evidence="2" id="KW-0378">Hydrolase</keyword>
<feature type="domain" description="PNPLA" evidence="4">
    <location>
        <begin position="1"/>
        <end position="135"/>
    </location>
</feature>
<gene>
    <name evidence="5" type="ORF">M427DRAFT_50048</name>
</gene>
<organism evidence="5 6">
    <name type="scientific">Gonapodya prolifera (strain JEL478)</name>
    <name type="common">Monoblepharis prolifera</name>
    <dbReference type="NCBI Taxonomy" id="1344416"/>
    <lineage>
        <taxon>Eukaryota</taxon>
        <taxon>Fungi</taxon>
        <taxon>Fungi incertae sedis</taxon>
        <taxon>Chytridiomycota</taxon>
        <taxon>Chytridiomycota incertae sedis</taxon>
        <taxon>Monoblepharidomycetes</taxon>
        <taxon>Monoblepharidales</taxon>
        <taxon>Gonapodyaceae</taxon>
        <taxon>Gonapodya</taxon>
    </lineage>
</organism>
<feature type="chain" id="PRO_5007295785" evidence="3">
    <location>
        <begin position="19"/>
        <end position="173"/>
    </location>
</feature>
<keyword evidence="2" id="KW-0442">Lipid degradation</keyword>
<proteinExistence type="predicted"/>
<dbReference type="AlphaFoldDB" id="A0A138ZX22"/>
<evidence type="ECO:0000313" key="6">
    <source>
        <dbReference type="Proteomes" id="UP000070544"/>
    </source>
</evidence>
<dbReference type="InterPro" id="IPR016035">
    <property type="entry name" value="Acyl_Trfase/lysoPLipase"/>
</dbReference>
<evidence type="ECO:0000256" key="3">
    <source>
        <dbReference type="SAM" id="SignalP"/>
    </source>
</evidence>
<protein>
    <submittedName>
        <fullName evidence="5">FabD/lysophospholipase-like protein</fullName>
    </submittedName>
</protein>
<evidence type="ECO:0000256" key="1">
    <source>
        <dbReference type="ARBA" id="ARBA00023098"/>
    </source>
</evidence>
<dbReference type="GO" id="GO:0016042">
    <property type="term" value="P:lipid catabolic process"/>
    <property type="evidence" value="ECO:0007669"/>
    <property type="project" value="UniProtKB-UniRule"/>
</dbReference>
<evidence type="ECO:0000313" key="5">
    <source>
        <dbReference type="EMBL" id="KXS09059.1"/>
    </source>
</evidence>
<dbReference type="Proteomes" id="UP000070544">
    <property type="component" value="Unassembled WGS sequence"/>
</dbReference>
<keyword evidence="3" id="KW-0732">Signal</keyword>
<accession>A0A138ZX22</accession>
<keyword evidence="1 2" id="KW-0443">Lipid metabolism</keyword>
<feature type="short sequence motif" description="GXSXG" evidence="2">
    <location>
        <begin position="4"/>
        <end position="8"/>
    </location>
</feature>
<dbReference type="SUPFAM" id="SSF52151">
    <property type="entry name" value="FabD/lysophospholipase-like"/>
    <property type="match status" value="1"/>
</dbReference>
<dbReference type="OrthoDB" id="1658288at2759"/>
<name>A0A138ZX22_GONPJ</name>
<feature type="active site" description="Nucleophile" evidence="2">
    <location>
        <position position="6"/>
    </location>
</feature>
<sequence length="173" mass="18279">MWVGVSVGGLIAALMVAGYSPEELYNVIKNPEDLLGDHDARKVMVESLLQKRGFSPTVTLRDFAAATKKTLILVATSLNRGGPVYLSHMTAPDTTVVDAACATSAIPLYFPPVSFDGDTFVDGCISDPYPVDIACITRPTLGIRIKDSAHPGMCGASVLGVGSHVGPCLTEWK</sequence>
<dbReference type="Pfam" id="PF01734">
    <property type="entry name" value="Patatin"/>
    <property type="match status" value="1"/>
</dbReference>
<dbReference type="GO" id="GO:0016787">
    <property type="term" value="F:hydrolase activity"/>
    <property type="evidence" value="ECO:0007669"/>
    <property type="project" value="UniProtKB-UniRule"/>
</dbReference>
<evidence type="ECO:0000259" key="4">
    <source>
        <dbReference type="PROSITE" id="PS51635"/>
    </source>
</evidence>
<dbReference type="EMBL" id="KQ965895">
    <property type="protein sequence ID" value="KXS09059.1"/>
    <property type="molecule type" value="Genomic_DNA"/>
</dbReference>
<dbReference type="PROSITE" id="PS51635">
    <property type="entry name" value="PNPLA"/>
    <property type="match status" value="1"/>
</dbReference>
<keyword evidence="6" id="KW-1185">Reference proteome</keyword>
<evidence type="ECO:0000256" key="2">
    <source>
        <dbReference type="PROSITE-ProRule" id="PRU01161"/>
    </source>
</evidence>
<feature type="signal peptide" evidence="3">
    <location>
        <begin position="1"/>
        <end position="18"/>
    </location>
</feature>
<dbReference type="Gene3D" id="3.40.1090.10">
    <property type="entry name" value="Cytosolic phospholipase A2 catalytic domain"/>
    <property type="match status" value="2"/>
</dbReference>
<comment type="caution">
    <text evidence="2">Lacks conserved residue(s) required for the propagation of feature annotation.</text>
</comment>
<dbReference type="InterPro" id="IPR002641">
    <property type="entry name" value="PNPLA_dom"/>
</dbReference>
<dbReference type="GO" id="GO:0046486">
    <property type="term" value="P:glycerolipid metabolic process"/>
    <property type="evidence" value="ECO:0007669"/>
    <property type="project" value="UniProtKB-ARBA"/>
</dbReference>